<dbReference type="InterPro" id="IPR020084">
    <property type="entry name" value="NUDIX_hydrolase_CS"/>
</dbReference>
<evidence type="ECO:0000259" key="8">
    <source>
        <dbReference type="PROSITE" id="PS51462"/>
    </source>
</evidence>
<dbReference type="SUPFAM" id="SSF55811">
    <property type="entry name" value="Nudix"/>
    <property type="match status" value="1"/>
</dbReference>
<dbReference type="GO" id="GO:0019693">
    <property type="term" value="P:ribose phosphate metabolic process"/>
    <property type="evidence" value="ECO:0007669"/>
    <property type="project" value="TreeGrafter"/>
</dbReference>
<organism evidence="9 10">
    <name type="scientific">Xylophilus rhododendri</name>
    <dbReference type="NCBI Taxonomy" id="2697032"/>
    <lineage>
        <taxon>Bacteria</taxon>
        <taxon>Pseudomonadati</taxon>
        <taxon>Pseudomonadota</taxon>
        <taxon>Betaproteobacteria</taxon>
        <taxon>Burkholderiales</taxon>
        <taxon>Xylophilus</taxon>
    </lineage>
</organism>
<name>A0A857JDA3_9BURK</name>
<evidence type="ECO:0000256" key="3">
    <source>
        <dbReference type="ARBA" id="ARBA00007275"/>
    </source>
</evidence>
<evidence type="ECO:0000256" key="2">
    <source>
        <dbReference type="ARBA" id="ARBA00001946"/>
    </source>
</evidence>
<dbReference type="PROSITE" id="PS51462">
    <property type="entry name" value="NUDIX"/>
    <property type="match status" value="1"/>
</dbReference>
<comment type="cofactor">
    <cofactor evidence="2">
        <name>Mg(2+)</name>
        <dbReference type="ChEBI" id="CHEBI:18420"/>
    </cofactor>
</comment>
<dbReference type="EMBL" id="CP047650">
    <property type="protein sequence ID" value="QHJ01184.1"/>
    <property type="molecule type" value="Genomic_DNA"/>
</dbReference>
<feature type="domain" description="Nudix hydrolase" evidence="8">
    <location>
        <begin position="53"/>
        <end position="183"/>
    </location>
</feature>
<comment type="catalytic activity">
    <reaction evidence="1">
        <text>GDP-alpha-D-mannose + H2O = alpha-D-mannose 1-phosphate + GMP + 2 H(+)</text>
        <dbReference type="Rhea" id="RHEA:27978"/>
        <dbReference type="ChEBI" id="CHEBI:15377"/>
        <dbReference type="ChEBI" id="CHEBI:15378"/>
        <dbReference type="ChEBI" id="CHEBI:57527"/>
        <dbReference type="ChEBI" id="CHEBI:58115"/>
        <dbReference type="ChEBI" id="CHEBI:58409"/>
    </reaction>
</comment>
<keyword evidence="10" id="KW-1185">Reference proteome</keyword>
<evidence type="ECO:0000256" key="4">
    <source>
        <dbReference type="ARBA" id="ARBA00016377"/>
    </source>
</evidence>
<dbReference type="KEGG" id="xyk:GT347_26260"/>
<dbReference type="RefSeq" id="WP_160554992.1">
    <property type="nucleotide sequence ID" value="NZ_CP047650.1"/>
</dbReference>
<dbReference type="Proteomes" id="UP000464787">
    <property type="component" value="Chromosome"/>
</dbReference>
<evidence type="ECO:0000256" key="6">
    <source>
        <dbReference type="ARBA" id="ARBA00032162"/>
    </source>
</evidence>
<keyword evidence="5" id="KW-0378">Hydrolase</keyword>
<protein>
    <recommendedName>
        <fullName evidence="4">GDP-mannose pyrophosphatase</fullName>
    </recommendedName>
    <alternativeName>
        <fullName evidence="6">GDP-mannose hydrolase</fullName>
    </alternativeName>
    <alternativeName>
        <fullName evidence="7">GDPMK</fullName>
    </alternativeName>
</protein>
<sequence length="221" mass="24788">MASQGTPATGDDSHLAERRISGEKLLQGKFLEVWRDTVALPDGRTSTREYLIHPGAVVVIPLVETPEGLKLVLERQYRYPIEQVVIEFPAGKLDAGERIFDCARRELLEETGYTAGEWARAGLMHPVISYCNEFIDIWFARGLTPGERKLDEGEFLDVFLASPEELFTWCRDGRITDAKTMSCMLWLQNVLSGAWPLSWRSAEACDAEETRKPVRGSVGAV</sequence>
<dbReference type="Gene3D" id="3.90.79.10">
    <property type="entry name" value="Nucleoside Triphosphate Pyrophosphohydrolase"/>
    <property type="match status" value="1"/>
</dbReference>
<accession>A0A857JDA3</accession>
<dbReference type="Pfam" id="PF00293">
    <property type="entry name" value="NUDIX"/>
    <property type="match status" value="1"/>
</dbReference>
<comment type="similarity">
    <text evidence="3">Belongs to the Nudix hydrolase family. NudK subfamily.</text>
</comment>
<evidence type="ECO:0000313" key="9">
    <source>
        <dbReference type="EMBL" id="QHJ01184.1"/>
    </source>
</evidence>
<evidence type="ECO:0000256" key="5">
    <source>
        <dbReference type="ARBA" id="ARBA00022801"/>
    </source>
</evidence>
<dbReference type="PANTHER" id="PTHR11839">
    <property type="entry name" value="UDP/ADP-SUGAR PYROPHOSPHATASE"/>
    <property type="match status" value="1"/>
</dbReference>
<gene>
    <name evidence="9" type="ORF">GT347_26260</name>
</gene>
<reference evidence="9 10" key="1">
    <citation type="submission" date="2020-01" db="EMBL/GenBank/DDBJ databases">
        <title>Genome sequencing of strain KACC 21265.</title>
        <authorList>
            <person name="Heo J."/>
            <person name="Kim S.-J."/>
            <person name="Kim J.-S."/>
            <person name="Hong S.-B."/>
            <person name="Kwon S.-W."/>
        </authorList>
    </citation>
    <scope>NUCLEOTIDE SEQUENCE [LARGE SCALE GENOMIC DNA]</scope>
    <source>
        <strain evidence="9 10">KACC 21265</strain>
    </source>
</reference>
<evidence type="ECO:0000256" key="7">
    <source>
        <dbReference type="ARBA" id="ARBA00032272"/>
    </source>
</evidence>
<proteinExistence type="inferred from homology"/>
<dbReference type="PANTHER" id="PTHR11839:SF18">
    <property type="entry name" value="NUDIX HYDROLASE DOMAIN-CONTAINING PROTEIN"/>
    <property type="match status" value="1"/>
</dbReference>
<evidence type="ECO:0000256" key="1">
    <source>
        <dbReference type="ARBA" id="ARBA00000847"/>
    </source>
</evidence>
<dbReference type="PROSITE" id="PS00893">
    <property type="entry name" value="NUDIX_BOX"/>
    <property type="match status" value="1"/>
</dbReference>
<dbReference type="GO" id="GO:0006753">
    <property type="term" value="P:nucleoside phosphate metabolic process"/>
    <property type="evidence" value="ECO:0007669"/>
    <property type="project" value="TreeGrafter"/>
</dbReference>
<dbReference type="InterPro" id="IPR000086">
    <property type="entry name" value="NUDIX_hydrolase_dom"/>
</dbReference>
<evidence type="ECO:0000313" key="10">
    <source>
        <dbReference type="Proteomes" id="UP000464787"/>
    </source>
</evidence>
<dbReference type="AlphaFoldDB" id="A0A857JDA3"/>
<dbReference type="InterPro" id="IPR015797">
    <property type="entry name" value="NUDIX_hydrolase-like_dom_sf"/>
</dbReference>
<dbReference type="GO" id="GO:0016787">
    <property type="term" value="F:hydrolase activity"/>
    <property type="evidence" value="ECO:0007669"/>
    <property type="project" value="UniProtKB-KW"/>
</dbReference>
<dbReference type="GO" id="GO:0005829">
    <property type="term" value="C:cytosol"/>
    <property type="evidence" value="ECO:0007669"/>
    <property type="project" value="TreeGrafter"/>
</dbReference>